<dbReference type="InterPro" id="IPR045357">
    <property type="entry name" value="Aminopeptidase_N-like_N"/>
</dbReference>
<dbReference type="FunFam" id="3.30.2010.30:FF:000002">
    <property type="entry name" value="Putative aminopeptidase N"/>
    <property type="match status" value="1"/>
</dbReference>
<reference evidence="17 18" key="1">
    <citation type="submission" date="2018-06" db="EMBL/GenBank/DDBJ databases">
        <authorList>
            <consortium name="Pathogen Informatics"/>
            <person name="Doyle S."/>
        </authorList>
    </citation>
    <scope>NUCLEOTIDE SEQUENCE [LARGE SCALE GENOMIC DNA]</scope>
    <source>
        <strain evidence="17 18">NCTC10465</strain>
    </source>
</reference>
<dbReference type="InterPro" id="IPR012779">
    <property type="entry name" value="Peptidase_M1_pepN"/>
</dbReference>
<protein>
    <recommendedName>
        <fullName evidence="5 12">Aminopeptidase N</fullName>
        <ecNumber evidence="4 12">3.4.11.2</ecNumber>
    </recommendedName>
</protein>
<evidence type="ECO:0000256" key="7">
    <source>
        <dbReference type="ARBA" id="ARBA00022670"/>
    </source>
</evidence>
<evidence type="ECO:0000256" key="3">
    <source>
        <dbReference type="ARBA" id="ARBA00010136"/>
    </source>
</evidence>
<evidence type="ECO:0000256" key="8">
    <source>
        <dbReference type="ARBA" id="ARBA00022723"/>
    </source>
</evidence>
<evidence type="ECO:0000259" key="14">
    <source>
        <dbReference type="Pfam" id="PF11940"/>
    </source>
</evidence>
<dbReference type="Gene3D" id="2.60.40.1840">
    <property type="match status" value="1"/>
</dbReference>
<dbReference type="PANTHER" id="PTHR46322:SF1">
    <property type="entry name" value="PUROMYCIN-SENSITIVE AMINOPEPTIDASE"/>
    <property type="match status" value="1"/>
</dbReference>
<dbReference type="KEGG" id="mos:AXE82_02385"/>
<feature type="domain" description="Peptidase M1 membrane alanine aminopeptidase" evidence="13">
    <location>
        <begin position="278"/>
        <end position="488"/>
    </location>
</feature>
<dbReference type="GeneID" id="35778248"/>
<evidence type="ECO:0000256" key="5">
    <source>
        <dbReference type="ARBA" id="ARBA00015611"/>
    </source>
</evidence>
<dbReference type="AlphaFoldDB" id="A0A378Q9Y5"/>
<evidence type="ECO:0000259" key="16">
    <source>
        <dbReference type="Pfam" id="PF17900"/>
    </source>
</evidence>
<dbReference type="NCBIfam" id="TIGR02414">
    <property type="entry name" value="pepN_proteo"/>
    <property type="match status" value="1"/>
</dbReference>
<evidence type="ECO:0000256" key="9">
    <source>
        <dbReference type="ARBA" id="ARBA00022801"/>
    </source>
</evidence>
<evidence type="ECO:0000256" key="1">
    <source>
        <dbReference type="ARBA" id="ARBA00000098"/>
    </source>
</evidence>
<feature type="domain" description="Peptidase M1 alanyl aminopeptidase C-terminal" evidence="15">
    <location>
        <begin position="594"/>
        <end position="901"/>
    </location>
</feature>
<dbReference type="InterPro" id="IPR037144">
    <property type="entry name" value="Peptidase_M1_pepN_C_sf"/>
</dbReference>
<dbReference type="Pfam" id="PF17900">
    <property type="entry name" value="Peptidase_M1_N"/>
    <property type="match status" value="1"/>
</dbReference>
<organism evidence="17 18">
    <name type="scientific">Faucicola osloensis</name>
    <name type="common">Moraxella osloensis</name>
    <dbReference type="NCBI Taxonomy" id="34062"/>
    <lineage>
        <taxon>Bacteria</taxon>
        <taxon>Pseudomonadati</taxon>
        <taxon>Pseudomonadota</taxon>
        <taxon>Gammaproteobacteria</taxon>
        <taxon>Moraxellales</taxon>
        <taxon>Moraxellaceae</taxon>
        <taxon>Faucicola</taxon>
    </lineage>
</organism>
<keyword evidence="6 17" id="KW-0031">Aminopeptidase</keyword>
<evidence type="ECO:0000313" key="17">
    <source>
        <dbReference type="EMBL" id="STY97214.1"/>
    </source>
</evidence>
<dbReference type="CDD" id="cd09600">
    <property type="entry name" value="M1_APN"/>
    <property type="match status" value="1"/>
</dbReference>
<dbReference type="GO" id="GO:0008270">
    <property type="term" value="F:zinc ion binding"/>
    <property type="evidence" value="ECO:0007669"/>
    <property type="project" value="InterPro"/>
</dbReference>
<gene>
    <name evidence="17" type="primary">pepN</name>
    <name evidence="17" type="ORF">NCTC10465_00994</name>
</gene>
<dbReference type="InterPro" id="IPR024601">
    <property type="entry name" value="Peptidase_M1_pepN_C"/>
</dbReference>
<feature type="domain" description="Aminopeptidase N-like N-terminal" evidence="16">
    <location>
        <begin position="66"/>
        <end position="237"/>
    </location>
</feature>
<dbReference type="InterPro" id="IPR001930">
    <property type="entry name" value="Peptidase_M1"/>
</dbReference>
<dbReference type="GO" id="GO:0016285">
    <property type="term" value="F:alanyl aminopeptidase activity"/>
    <property type="evidence" value="ECO:0007669"/>
    <property type="project" value="UniProtKB-EC"/>
</dbReference>
<dbReference type="EC" id="3.4.11.2" evidence="4 12"/>
<dbReference type="Gene3D" id="3.30.2010.30">
    <property type="match status" value="1"/>
</dbReference>
<comment type="similarity">
    <text evidence="3">Belongs to the peptidase M1 family.</text>
</comment>
<comment type="cofactor">
    <cofactor evidence="2">
        <name>Zn(2+)</name>
        <dbReference type="ChEBI" id="CHEBI:29105"/>
    </cofactor>
</comment>
<evidence type="ECO:0000256" key="11">
    <source>
        <dbReference type="ARBA" id="ARBA00023049"/>
    </source>
</evidence>
<dbReference type="InterPro" id="IPR042097">
    <property type="entry name" value="Aminopeptidase_N-like_N_sf"/>
</dbReference>
<dbReference type="Gene3D" id="1.10.390.10">
    <property type="entry name" value="Neutral Protease Domain 2"/>
    <property type="match status" value="1"/>
</dbReference>
<dbReference type="InterPro" id="IPR038438">
    <property type="entry name" value="PepN_Ig-like_sf"/>
</dbReference>
<dbReference type="Proteomes" id="UP000255230">
    <property type="component" value="Unassembled WGS sequence"/>
</dbReference>
<keyword evidence="9 17" id="KW-0378">Hydrolase</keyword>
<dbReference type="GO" id="GO:0006508">
    <property type="term" value="P:proteolysis"/>
    <property type="evidence" value="ECO:0007669"/>
    <property type="project" value="UniProtKB-UniRule"/>
</dbReference>
<keyword evidence="11" id="KW-0482">Metalloprotease</keyword>
<proteinExistence type="inferred from homology"/>
<comment type="catalytic activity">
    <reaction evidence="1">
        <text>Release of an N-terminal amino acid, Xaa-|-Yaa- from a peptide, amide or arylamide. Xaa is preferably Ala, but may be most amino acids including Pro (slow action). When a terminal hydrophobic residue is followed by a prolyl residue, the two may be released as an intact Xaa-Pro dipeptide.</text>
        <dbReference type="EC" id="3.4.11.2"/>
    </reaction>
</comment>
<dbReference type="Gene3D" id="2.60.40.1730">
    <property type="entry name" value="tricorn interacting facor f3 domain"/>
    <property type="match status" value="1"/>
</dbReference>
<dbReference type="Pfam" id="PF17432">
    <property type="entry name" value="DUF3458_C"/>
    <property type="match status" value="1"/>
</dbReference>
<evidence type="ECO:0000259" key="15">
    <source>
        <dbReference type="Pfam" id="PF17432"/>
    </source>
</evidence>
<dbReference type="GO" id="GO:0008237">
    <property type="term" value="F:metallopeptidase activity"/>
    <property type="evidence" value="ECO:0007669"/>
    <property type="project" value="UniProtKB-UniRule"/>
</dbReference>
<dbReference type="PANTHER" id="PTHR46322">
    <property type="entry name" value="PUROMYCIN-SENSITIVE AMINOPEPTIDASE"/>
    <property type="match status" value="1"/>
</dbReference>
<keyword evidence="8" id="KW-0479">Metal-binding</keyword>
<keyword evidence="7" id="KW-0645">Protease</keyword>
<evidence type="ECO:0000256" key="2">
    <source>
        <dbReference type="ARBA" id="ARBA00001947"/>
    </source>
</evidence>
<evidence type="ECO:0000256" key="10">
    <source>
        <dbReference type="ARBA" id="ARBA00022833"/>
    </source>
</evidence>
<dbReference type="EMBL" id="UGPY01000001">
    <property type="protein sequence ID" value="STY97214.1"/>
    <property type="molecule type" value="Genomic_DNA"/>
</dbReference>
<evidence type="ECO:0000256" key="4">
    <source>
        <dbReference type="ARBA" id="ARBA00012564"/>
    </source>
</evidence>
<dbReference type="Pfam" id="PF11940">
    <property type="entry name" value="DUF3458"/>
    <property type="match status" value="1"/>
</dbReference>
<dbReference type="InterPro" id="IPR035414">
    <property type="entry name" value="Peptidase_M1_pepN_Ig-like"/>
</dbReference>
<dbReference type="SUPFAM" id="SSF63737">
    <property type="entry name" value="Leukotriene A4 hydrolase N-terminal domain"/>
    <property type="match status" value="1"/>
</dbReference>
<dbReference type="Gene3D" id="1.25.50.10">
    <property type="entry name" value="Peptidase M1, alanyl aminopeptidase, C-terminal domain"/>
    <property type="match status" value="1"/>
</dbReference>
<dbReference type="InterPro" id="IPR014782">
    <property type="entry name" value="Peptidase_M1_dom"/>
</dbReference>
<dbReference type="Pfam" id="PF01433">
    <property type="entry name" value="Peptidase_M1"/>
    <property type="match status" value="1"/>
</dbReference>
<sequence length="904" mass="101432">MTNVTETNQTENPQLLNTEMPDVPINIPTPDPSLNSHQLNSNQLNTNQPQKIYLKDYTPPVFSVNHIDLKIELFDGADKKQATVTANLDMARNTTGDLVLFGRELQLESITLNGKTLSESDYQLDQESLTIVNAPDTCQITTVVTIVPQTNTSLEGLYQAGEGADKMFCTQCEPEGFRKITFYPDRPDVLATFTTRIEADKTYPTLLANGNLIDQGELAGDRHFAVWQDPTKKPSYLFACVMADLDVLTDHYTTSEGREVLLELYAKHENIEQCHVGMQALKDSMKWDEDNYGRAYDLDRYMIVAVSQFNMGAMENKGLNIFNTACVLSSPETTTDRRNFNVKAVIAHEYFHNWTGNRITCRDWFQLCLKEGFTVFRDQSFSESLHSPAVQRIDDVATLRAAQFPEDASPLAHPPRPDHFVEINNFYTATVYEKGAEIVRMIANTLGKEKFRQGTDEYFRRYDGQAVTVEDLLSALSVADPSIETFIDWYTQPGTPVLSGHSEKTADKLILTLSQHTRQVAGYPAPKALPIPIKLAIFNRATGQLVHEDLVLLRDDRQTFNFDGLFTTADFDPVVSLLRDFSAPVQLNFEYSNDDLAFLMQYETNGFNRWQAAQLLVNRILLQNADTDAYITALKASLPALSETDPMLAARLLDMPSERELGSAIQTDYDPSQVRARHQAVKKAVAVALKDIWQSAYPKLPISAYEDTAEAMGVRAWRNVVLDMALLAGVSDAKHWAITQYQQASCMTERLGALNAAVAHGLPQKAEWLADFYQRFHHDALVMDLWFGVQANDSQASVADIFALTSHQDFDINTPNRVRAVLGGLLAQPTKIWTQQGVEQYLSMMQDLDKRNPLLASRLIQGLSNWNALVADKKSMVNQALILSQANMSSKNVKETLQSMLNNL</sequence>
<dbReference type="PRINTS" id="PR00756">
    <property type="entry name" value="ALADIPTASE"/>
</dbReference>
<keyword evidence="18" id="KW-1185">Reference proteome</keyword>
<dbReference type="SUPFAM" id="SSF55486">
    <property type="entry name" value="Metalloproteases ('zincins'), catalytic domain"/>
    <property type="match status" value="1"/>
</dbReference>
<evidence type="ECO:0000256" key="12">
    <source>
        <dbReference type="NCBIfam" id="TIGR02414"/>
    </source>
</evidence>
<keyword evidence="10" id="KW-0862">Zinc</keyword>
<dbReference type="RefSeq" id="WP_062330992.1">
    <property type="nucleotide sequence ID" value="NZ_CBCRZU010000011.1"/>
</dbReference>
<evidence type="ECO:0000256" key="6">
    <source>
        <dbReference type="ARBA" id="ARBA00022438"/>
    </source>
</evidence>
<name>A0A378Q9Y5_FAUOS</name>
<accession>A0A378Q9Y5</accession>
<feature type="domain" description="Peptidase M1 alanyl aminopeptidase Ig-like fold" evidence="14">
    <location>
        <begin position="494"/>
        <end position="589"/>
    </location>
</feature>
<evidence type="ECO:0000259" key="13">
    <source>
        <dbReference type="Pfam" id="PF01433"/>
    </source>
</evidence>
<evidence type="ECO:0000313" key="18">
    <source>
        <dbReference type="Proteomes" id="UP000255230"/>
    </source>
</evidence>
<dbReference type="InterPro" id="IPR027268">
    <property type="entry name" value="Peptidase_M4/M1_CTD_sf"/>
</dbReference>